<reference evidence="2" key="1">
    <citation type="submission" date="2019-08" db="EMBL/GenBank/DDBJ databases">
        <authorList>
            <person name="Kucharzyk K."/>
            <person name="Murdoch R.W."/>
            <person name="Higgins S."/>
            <person name="Loffler F."/>
        </authorList>
    </citation>
    <scope>NUCLEOTIDE SEQUENCE</scope>
</reference>
<name>A0A645B3K5_9ZZZZ</name>
<evidence type="ECO:0000259" key="1">
    <source>
        <dbReference type="Pfam" id="PF08281"/>
    </source>
</evidence>
<dbReference type="GO" id="GO:0003677">
    <property type="term" value="F:DNA binding"/>
    <property type="evidence" value="ECO:0007669"/>
    <property type="project" value="InterPro"/>
</dbReference>
<dbReference type="GO" id="GO:0006352">
    <property type="term" value="P:DNA-templated transcription initiation"/>
    <property type="evidence" value="ECO:0007669"/>
    <property type="project" value="InterPro"/>
</dbReference>
<accession>A0A645B3K5</accession>
<gene>
    <name evidence="2" type="ORF">SDC9_103096</name>
</gene>
<feature type="domain" description="RNA polymerase sigma factor 70 region 4 type 2" evidence="1">
    <location>
        <begin position="1"/>
        <end position="35"/>
    </location>
</feature>
<dbReference type="EMBL" id="VSSQ01015686">
    <property type="protein sequence ID" value="MPM56294.1"/>
    <property type="molecule type" value="Genomic_DNA"/>
</dbReference>
<protein>
    <recommendedName>
        <fullName evidence="1">RNA polymerase sigma factor 70 region 4 type 2 domain-containing protein</fullName>
    </recommendedName>
</protein>
<dbReference type="AlphaFoldDB" id="A0A645B3K5"/>
<dbReference type="Pfam" id="PF08281">
    <property type="entry name" value="Sigma70_r4_2"/>
    <property type="match status" value="1"/>
</dbReference>
<dbReference type="Gene3D" id="1.10.10.60">
    <property type="entry name" value="Homeodomain-like"/>
    <property type="match status" value="1"/>
</dbReference>
<sequence>MTKEQRERITALRMDGVGYATIAKTLGVSENTVKSFCRRQNSANSKDILVCCEECGKPIDKSKRSGRRFCSDSCRIKWWNKHPKAEMPYTAHCACCGKEIHMRRKNERKYCSHLCYITARYKDGDGNG</sequence>
<dbReference type="GO" id="GO:0016987">
    <property type="term" value="F:sigma factor activity"/>
    <property type="evidence" value="ECO:0007669"/>
    <property type="project" value="InterPro"/>
</dbReference>
<dbReference type="InterPro" id="IPR013249">
    <property type="entry name" value="RNA_pol_sigma70_r4_t2"/>
</dbReference>
<organism evidence="2">
    <name type="scientific">bioreactor metagenome</name>
    <dbReference type="NCBI Taxonomy" id="1076179"/>
    <lineage>
        <taxon>unclassified sequences</taxon>
        <taxon>metagenomes</taxon>
        <taxon>ecological metagenomes</taxon>
    </lineage>
</organism>
<proteinExistence type="predicted"/>
<comment type="caution">
    <text evidence="2">The sequence shown here is derived from an EMBL/GenBank/DDBJ whole genome shotgun (WGS) entry which is preliminary data.</text>
</comment>
<evidence type="ECO:0000313" key="2">
    <source>
        <dbReference type="EMBL" id="MPM56294.1"/>
    </source>
</evidence>